<organism evidence="4 5">
    <name type="scientific">SAR324 cluster bacterium</name>
    <dbReference type="NCBI Taxonomy" id="2024889"/>
    <lineage>
        <taxon>Bacteria</taxon>
        <taxon>Deltaproteobacteria</taxon>
        <taxon>SAR324 cluster</taxon>
    </lineage>
</organism>
<sequence length="52" mass="5946">MRQVSKQRNTRETKIQLTINLDGSGKVAVRSGISYLDHMLEQLAFHGLFDLE</sequence>
<dbReference type="InterPro" id="IPR038494">
    <property type="entry name" value="IGPD_sf"/>
</dbReference>
<dbReference type="PANTHER" id="PTHR23133">
    <property type="entry name" value="IMIDAZOLEGLYCEROL-PHOSPHATE DEHYDRATASE HIS7"/>
    <property type="match status" value="1"/>
</dbReference>
<evidence type="ECO:0000313" key="4">
    <source>
        <dbReference type="EMBL" id="MAH62519.1"/>
    </source>
</evidence>
<dbReference type="SUPFAM" id="SSF54211">
    <property type="entry name" value="Ribosomal protein S5 domain 2-like"/>
    <property type="match status" value="1"/>
</dbReference>
<dbReference type="Gene3D" id="3.30.230.40">
    <property type="entry name" value="Imidazole glycerol phosphate dehydratase, domain 1"/>
    <property type="match status" value="1"/>
</dbReference>
<evidence type="ECO:0000313" key="5">
    <source>
        <dbReference type="Proteomes" id="UP000226525"/>
    </source>
</evidence>
<keyword evidence="3 4" id="KW-0456">Lyase</keyword>
<dbReference type="InterPro" id="IPR000807">
    <property type="entry name" value="ImidazoleglycerolP_deHydtase"/>
</dbReference>
<proteinExistence type="predicted"/>
<accession>A0A2D6YH64</accession>
<dbReference type="AlphaFoldDB" id="A0A2D6YH64"/>
<dbReference type="Proteomes" id="UP000226525">
    <property type="component" value="Unassembled WGS sequence"/>
</dbReference>
<feature type="non-terminal residue" evidence="4">
    <location>
        <position position="52"/>
    </location>
</feature>
<reference evidence="5" key="1">
    <citation type="submission" date="2017-09" db="EMBL/GenBank/DDBJ databases">
        <title>The Reconstruction of 2,631 Draft Metagenome-Assembled Genomes from the Global Oceans.</title>
        <authorList>
            <person name="Tully B.J."/>
            <person name="Graham E.D."/>
            <person name="Heidelberg J.F."/>
        </authorList>
    </citation>
    <scope>NUCLEOTIDE SEQUENCE [LARGE SCALE GENOMIC DNA]</scope>
</reference>
<protein>
    <submittedName>
        <fullName evidence="4">Imidazoleglycerol-phosphate dehydratase</fullName>
        <ecNumber evidence="4">4.2.1.19</ecNumber>
    </submittedName>
</protein>
<evidence type="ECO:0000256" key="3">
    <source>
        <dbReference type="ARBA" id="ARBA00023239"/>
    </source>
</evidence>
<dbReference type="InterPro" id="IPR020568">
    <property type="entry name" value="Ribosomal_Su5_D2-typ_SF"/>
</dbReference>
<evidence type="ECO:0000256" key="2">
    <source>
        <dbReference type="ARBA" id="ARBA00023102"/>
    </source>
</evidence>
<gene>
    <name evidence="4" type="primary">hisB</name>
    <name evidence="4" type="ORF">CMN54_03545</name>
</gene>
<dbReference type="EC" id="4.2.1.19" evidence="4"/>
<dbReference type="EMBL" id="NZEX01000036">
    <property type="protein sequence ID" value="MAH62519.1"/>
    <property type="molecule type" value="Genomic_DNA"/>
</dbReference>
<evidence type="ECO:0000256" key="1">
    <source>
        <dbReference type="ARBA" id="ARBA00022605"/>
    </source>
</evidence>
<dbReference type="GO" id="GO:0000105">
    <property type="term" value="P:L-histidine biosynthetic process"/>
    <property type="evidence" value="ECO:0007669"/>
    <property type="project" value="UniProtKB-KW"/>
</dbReference>
<comment type="caution">
    <text evidence="4">The sequence shown here is derived from an EMBL/GenBank/DDBJ whole genome shotgun (WGS) entry which is preliminary data.</text>
</comment>
<dbReference type="GO" id="GO:0004424">
    <property type="term" value="F:imidazoleglycerol-phosphate dehydratase activity"/>
    <property type="evidence" value="ECO:0007669"/>
    <property type="project" value="UniProtKB-EC"/>
</dbReference>
<keyword evidence="2" id="KW-0368">Histidine biosynthesis</keyword>
<name>A0A2D6YH64_9DELT</name>
<keyword evidence="1" id="KW-0028">Amino-acid biosynthesis</keyword>
<dbReference type="PANTHER" id="PTHR23133:SF2">
    <property type="entry name" value="IMIDAZOLEGLYCEROL-PHOSPHATE DEHYDRATASE"/>
    <property type="match status" value="1"/>
</dbReference>